<feature type="transmembrane region" description="Helical" evidence="1">
    <location>
        <begin position="20"/>
        <end position="43"/>
    </location>
</feature>
<dbReference type="EMBL" id="JAAGMD010000358">
    <property type="protein sequence ID" value="NEA86865.1"/>
    <property type="molecule type" value="Genomic_DNA"/>
</dbReference>
<gene>
    <name evidence="2" type="ORF">G3I53_12635</name>
</gene>
<evidence type="ECO:0000313" key="2">
    <source>
        <dbReference type="EMBL" id="NEA86865.1"/>
    </source>
</evidence>
<name>A0A6G3QU42_9ACTN</name>
<proteinExistence type="predicted"/>
<feature type="non-terminal residue" evidence="2">
    <location>
        <position position="112"/>
    </location>
</feature>
<comment type="caution">
    <text evidence="2">The sequence shown here is derived from an EMBL/GenBank/DDBJ whole genome shotgun (WGS) entry which is preliminary data.</text>
</comment>
<keyword evidence="1" id="KW-0472">Membrane</keyword>
<protein>
    <submittedName>
        <fullName evidence="2">Uncharacterized protein</fullName>
    </submittedName>
</protein>
<keyword evidence="1" id="KW-1133">Transmembrane helix</keyword>
<evidence type="ECO:0000256" key="1">
    <source>
        <dbReference type="SAM" id="Phobius"/>
    </source>
</evidence>
<organism evidence="2">
    <name type="scientific">Streptomyces sp. SID14436</name>
    <dbReference type="NCBI Taxonomy" id="2706070"/>
    <lineage>
        <taxon>Bacteria</taxon>
        <taxon>Bacillati</taxon>
        <taxon>Actinomycetota</taxon>
        <taxon>Actinomycetes</taxon>
        <taxon>Kitasatosporales</taxon>
        <taxon>Streptomycetaceae</taxon>
        <taxon>Streptomyces</taxon>
    </lineage>
</organism>
<accession>A0A6G3QU42</accession>
<sequence>MSTVLTELGKQLAGRWAALLLLPGALYVCVVTGAVVLGHAHALDPSAAADWLDRVAVAPAGGRFGTVLIAAAAFTAVAAVAGLAASAVAQGVEWVWWSSGEEPVLRRLAARR</sequence>
<dbReference type="AlphaFoldDB" id="A0A6G3QU42"/>
<keyword evidence="1" id="KW-0812">Transmembrane</keyword>
<reference evidence="2" key="1">
    <citation type="submission" date="2020-01" db="EMBL/GenBank/DDBJ databases">
        <title>Insect and environment-associated Actinomycetes.</title>
        <authorList>
            <person name="Currrie C."/>
            <person name="Chevrette M."/>
            <person name="Carlson C."/>
            <person name="Stubbendieck R."/>
            <person name="Wendt-Pienkowski E."/>
        </authorList>
    </citation>
    <scope>NUCLEOTIDE SEQUENCE</scope>
    <source>
        <strain evidence="2">SID14436</strain>
    </source>
</reference>
<feature type="transmembrane region" description="Helical" evidence="1">
    <location>
        <begin position="64"/>
        <end position="89"/>
    </location>
</feature>